<keyword evidence="3" id="KW-1185">Reference proteome</keyword>
<dbReference type="KEGG" id="vg:40236314"/>
<dbReference type="Proteomes" id="UP000258606">
    <property type="component" value="Segment"/>
</dbReference>
<evidence type="ECO:0000259" key="1">
    <source>
        <dbReference type="Pfam" id="PF09588"/>
    </source>
</evidence>
<name>A0A2I6UGK9_9CAUD</name>
<reference evidence="2 3" key="1">
    <citation type="submission" date="2017-07" db="EMBL/GenBank/DDBJ databases">
        <title>Characterization of ecologically diverse viruses infecting co-occurring strains of cosmopolitan hyperhalophilic Bacteroidetes.</title>
        <authorList>
            <person name="Villamor J."/>
            <person name="Ramos-Barbero M.D."/>
            <person name="Gonzalez-Torres P."/>
            <person name="Gabaldon T."/>
            <person name="Rollesso-Mora R."/>
            <person name="Meseguer I."/>
            <person name="Martinez-Garcia M."/>
            <person name="Santos F."/>
            <person name="Anton J."/>
        </authorList>
    </citation>
    <scope>NUCLEOTIDE SEQUENCE [LARGE SCALE GENOMIC DNA]</scope>
</reference>
<evidence type="ECO:0000313" key="2">
    <source>
        <dbReference type="EMBL" id="AUO79124.1"/>
    </source>
</evidence>
<keyword evidence="2" id="KW-0540">Nuclease</keyword>
<proteinExistence type="predicted"/>
<keyword evidence="2" id="KW-0255">Endonuclease</keyword>
<dbReference type="InterPro" id="IPR019080">
    <property type="entry name" value="YqaJ_viral_recombinase"/>
</dbReference>
<dbReference type="EMBL" id="MF580959">
    <property type="protein sequence ID" value="AUO79124.1"/>
    <property type="molecule type" value="Genomic_DNA"/>
</dbReference>
<dbReference type="GO" id="GO:0004519">
    <property type="term" value="F:endonuclease activity"/>
    <property type="evidence" value="ECO:0007669"/>
    <property type="project" value="UniProtKB-KW"/>
</dbReference>
<dbReference type="Pfam" id="PF09588">
    <property type="entry name" value="YqaJ"/>
    <property type="match status" value="1"/>
</dbReference>
<dbReference type="GeneID" id="40236314"/>
<keyword evidence="2" id="KW-0378">Hydrolase</keyword>
<feature type="domain" description="YqaJ viral recombinase" evidence="1">
    <location>
        <begin position="13"/>
        <end position="153"/>
    </location>
</feature>
<evidence type="ECO:0000313" key="3">
    <source>
        <dbReference type="Proteomes" id="UP000258606"/>
    </source>
</evidence>
<protein>
    <submittedName>
        <fullName evidence="2">Putative endonuclease</fullName>
    </submittedName>
</protein>
<dbReference type="InterPro" id="IPR011335">
    <property type="entry name" value="Restrct_endonuc-II-like"/>
</dbReference>
<dbReference type="SUPFAM" id="SSF52980">
    <property type="entry name" value="Restriction endonuclease-like"/>
    <property type="match status" value="1"/>
</dbReference>
<sequence>MSREFIDGLDRLDYLSRRQEYIGGADCAGVLGCSPFDTRYDIWQKKTCDVEQLSDIDNYHIRRGVFFEPIILRIMQGKEVYGQTLMDEAVAPDAVPGDHTRHDNYEYIGGTPDGIDDDFVYEIKAPQTSKVEEIKKGGLPDYWYLQAQHYSMIFGKPVRFYVFDYNHSDLIEFDLEPDEVLHEDMLIEYELFWEHVQTNTPPSEEGLLNPDFKAGKGGPEMDRLAYEYHKAHSTIKELKREKKKIRPKIMERMRNLDSIKTERFKVRISEMTRNGSTFPVMYVSEREIDQN</sequence>
<dbReference type="InterPro" id="IPR011604">
    <property type="entry name" value="PDDEXK-like_dom_sf"/>
</dbReference>
<accession>A0A2I6UGK9</accession>
<dbReference type="Gene3D" id="3.90.320.10">
    <property type="match status" value="1"/>
</dbReference>
<organism evidence="2 3">
    <name type="scientific">Salinibacter phage M8CRM-1</name>
    <dbReference type="NCBI Taxonomy" id="2681612"/>
    <lineage>
        <taxon>Viruses</taxon>
        <taxon>Duplodnaviria</taxon>
        <taxon>Heunggongvirae</taxon>
        <taxon>Uroviricota</taxon>
        <taxon>Caudoviricetes</taxon>
        <taxon>Kryptosalinivirus</taxon>
        <taxon>Kryptosalinivirus M8CRM1</taxon>
    </lineage>
</organism>
<dbReference type="RefSeq" id="YP_009639519.1">
    <property type="nucleotide sequence ID" value="NC_042351.1"/>
</dbReference>